<organism evidence="3 4">
    <name type="scientific">Sandarakinorhabdus cyanobacteriorum</name>
    <dbReference type="NCBI Taxonomy" id="1981098"/>
    <lineage>
        <taxon>Bacteria</taxon>
        <taxon>Pseudomonadati</taxon>
        <taxon>Pseudomonadota</taxon>
        <taxon>Alphaproteobacteria</taxon>
        <taxon>Sphingomonadales</taxon>
        <taxon>Sphingosinicellaceae</taxon>
        <taxon>Sandarakinorhabdus</taxon>
    </lineage>
</organism>
<dbReference type="OrthoDB" id="237393at2"/>
<dbReference type="PANTHER" id="PTHR41339:SF1">
    <property type="entry name" value="SECRETED PROTEIN"/>
    <property type="match status" value="1"/>
</dbReference>
<keyword evidence="2" id="KW-0732">Signal</keyword>
<dbReference type="PANTHER" id="PTHR41339">
    <property type="entry name" value="LIPL48"/>
    <property type="match status" value="1"/>
</dbReference>
<evidence type="ECO:0000256" key="2">
    <source>
        <dbReference type="SAM" id="SignalP"/>
    </source>
</evidence>
<dbReference type="Proteomes" id="UP000216991">
    <property type="component" value="Unassembled WGS sequence"/>
</dbReference>
<feature type="compositionally biased region" description="Pro residues" evidence="1">
    <location>
        <begin position="36"/>
        <end position="54"/>
    </location>
</feature>
<protein>
    <recommendedName>
        <fullName evidence="5">Lipoprotein</fullName>
    </recommendedName>
</protein>
<reference evidence="3 4" key="1">
    <citation type="submission" date="2017-07" db="EMBL/GenBank/DDBJ databases">
        <title>Sandarakinorhabdus cyanobacteriorum sp. nov., a novel bacterium isolated from cyanobacterial aggregates in a eutrophic lake.</title>
        <authorList>
            <person name="Cai H."/>
        </authorList>
    </citation>
    <scope>NUCLEOTIDE SEQUENCE [LARGE SCALE GENOMIC DNA]</scope>
    <source>
        <strain evidence="3 4">TH057</strain>
    </source>
</reference>
<feature type="region of interest" description="Disordered" evidence="1">
    <location>
        <begin position="29"/>
        <end position="63"/>
    </location>
</feature>
<gene>
    <name evidence="3" type="ORF">CHU93_16560</name>
</gene>
<evidence type="ECO:0000313" key="3">
    <source>
        <dbReference type="EMBL" id="OYQ24036.1"/>
    </source>
</evidence>
<evidence type="ECO:0000313" key="4">
    <source>
        <dbReference type="Proteomes" id="UP000216991"/>
    </source>
</evidence>
<dbReference type="RefSeq" id="WP_086117901.1">
    <property type="nucleotide sequence ID" value="NZ_NOXT01000126.1"/>
</dbReference>
<sequence length="510" mass="51564">MNTRLRALLLITSAVALAACDGASNIASPGEGTLVTPPPAPAPAPTPTPTPTPTGPADSCPTGTTNVGVINNLRNCQISGTITGGLTLANLRGVVYSLSGRVNVGIDLGADPAAPAAGGQQGILTIEPGVVIFGSSGADALVVNRGSQIFAEGTATRPIVFTSRSNMEGNVNASSIGQWGGIVILGRAPIHTCVGAGATPGTVSCQSAVEGLTGAFYGGGSPTDNSGRLAYIQVRYPGFEVSSGNELNGITFGGVGSGTFASFIQVHNSSDDGIEWFGGRVNHKNIVITGADDDSIDTDLGYKGLIQYALVVQRTDGGDRVIEADTAGGEARTPRSNPRIANFTFIGRRTPDTVLLRGGTDYGLVNGIIQNSTATGLCLDIDGAQTAAAADAAADEAGAPVIRSVIFGCSGAARDESDVPLATITPIITGNNNLLPPVTLTLTSLFLPGTFETGATATNPRTALTGTGTFFDETTFVGAFRNATDTWYTGWTCGVGAGATACEAAPSPIR</sequence>
<dbReference type="AlphaFoldDB" id="A0A255Y494"/>
<comment type="caution">
    <text evidence="3">The sequence shown here is derived from an EMBL/GenBank/DDBJ whole genome shotgun (WGS) entry which is preliminary data.</text>
</comment>
<feature type="chain" id="PRO_5012423028" description="Lipoprotein" evidence="2">
    <location>
        <begin position="19"/>
        <end position="510"/>
    </location>
</feature>
<proteinExistence type="predicted"/>
<evidence type="ECO:0000256" key="1">
    <source>
        <dbReference type="SAM" id="MobiDB-lite"/>
    </source>
</evidence>
<feature type="signal peptide" evidence="2">
    <location>
        <begin position="1"/>
        <end position="18"/>
    </location>
</feature>
<dbReference type="EMBL" id="NOXT01000126">
    <property type="protein sequence ID" value="OYQ24036.1"/>
    <property type="molecule type" value="Genomic_DNA"/>
</dbReference>
<accession>A0A255Y494</accession>
<dbReference type="PROSITE" id="PS51257">
    <property type="entry name" value="PROKAR_LIPOPROTEIN"/>
    <property type="match status" value="1"/>
</dbReference>
<name>A0A255Y494_9SPHN</name>
<evidence type="ECO:0008006" key="5">
    <source>
        <dbReference type="Google" id="ProtNLM"/>
    </source>
</evidence>
<keyword evidence="4" id="KW-1185">Reference proteome</keyword>